<dbReference type="InterPro" id="IPR003439">
    <property type="entry name" value="ABC_transporter-like_ATP-bd"/>
</dbReference>
<dbReference type="PROSITE" id="PS00211">
    <property type="entry name" value="ABC_TRANSPORTER_1"/>
    <property type="match status" value="1"/>
</dbReference>
<sequence length="630" mass="71533">MIELQNLSLQRGGKALLESVDLRVNPGEHIALVGANGTGKSSLFQLMCGKLVQDSGELNIPAQWQIAQMRQEVDASDRCAIDYVIDGHHRFRNIEAQIASCNDDHRLAELHGELDLINAYQIRSDAERLLTGLGFKLAELERPVNDFSGGWRIRLNLAQALMCPSDLMLLDEPTNHLDLDASLWLEQWLHRYEGTLFLISHDRDFIDACCDHVVHLERQTMTRYRGNYTAFERQRSERLAQQQQAFEKQQVVRAHMEDFVRRFRAKATKAKQAQSRLKALERMADIAPAHIDSPFNFRFYEPKQFSDPLLSLSQATLGYSSPILNKLNISIHPGTRLGLLGANGAGKSTLMKTLAGTLQPIQGERQQGEHLHMGYFHQHQLESLDLSASPILQLQRLRPDAREQEIRNFIGGFNFHGKHAEQSCENFSGGEKARLALAIIVWQRPNMLLLDEPTNHLDLEMCHALTSALQNFEGAVILVSHDRHLLRNTVDEFLLVDAGQAQPFDGSLEDYRHWLLNRDKSAPTSNEATTDNDAPLVDKKQARQQAAARRAQLAPLTSKLKKLEQSMQKFSDQLTQIEEQLADSNLYNDSNKEKLKKLLAEQASLREQNDETEEQWLAIQEELEALETEL</sequence>
<keyword evidence="2" id="KW-0547">Nucleotide-binding</keyword>
<dbReference type="InterPro" id="IPR032781">
    <property type="entry name" value="ABC_tran_Xtn"/>
</dbReference>
<dbReference type="Pfam" id="PF12848">
    <property type="entry name" value="ABC_tran_Xtn"/>
    <property type="match status" value="1"/>
</dbReference>
<feature type="domain" description="ABC transporter" evidence="5">
    <location>
        <begin position="307"/>
        <end position="523"/>
    </location>
</feature>
<evidence type="ECO:0000256" key="3">
    <source>
        <dbReference type="ARBA" id="ARBA00022840"/>
    </source>
</evidence>
<keyword evidence="4" id="KW-0175">Coiled coil</keyword>
<gene>
    <name evidence="6" type="ORF">KXJ70_10885</name>
</gene>
<dbReference type="SMART" id="SM00382">
    <property type="entry name" value="AAA"/>
    <property type="match status" value="2"/>
</dbReference>
<evidence type="ECO:0000313" key="7">
    <source>
        <dbReference type="Proteomes" id="UP001166291"/>
    </source>
</evidence>
<dbReference type="RefSeq" id="WP_219043528.1">
    <property type="nucleotide sequence ID" value="NZ_JAHWDQ010000002.1"/>
</dbReference>
<evidence type="ECO:0000256" key="1">
    <source>
        <dbReference type="ARBA" id="ARBA00022737"/>
    </source>
</evidence>
<feature type="domain" description="ABC transporter" evidence="5">
    <location>
        <begin position="2"/>
        <end position="243"/>
    </location>
</feature>
<reference evidence="6" key="1">
    <citation type="submission" date="2021-07" db="EMBL/GenBank/DDBJ databases">
        <title>Zhongshania sp. CAU 1632 isolated from seawater.</title>
        <authorList>
            <person name="Kim W."/>
        </authorList>
    </citation>
    <scope>NUCLEOTIDE SEQUENCE</scope>
    <source>
        <strain evidence="6">CAU 1632</strain>
    </source>
</reference>
<evidence type="ECO:0000256" key="2">
    <source>
        <dbReference type="ARBA" id="ARBA00022741"/>
    </source>
</evidence>
<protein>
    <submittedName>
        <fullName evidence="6">ATP-binding cassette domain-containing protein</fullName>
    </submittedName>
</protein>
<dbReference type="PROSITE" id="PS50893">
    <property type="entry name" value="ABC_TRANSPORTER_2"/>
    <property type="match status" value="2"/>
</dbReference>
<dbReference type="CDD" id="cd03221">
    <property type="entry name" value="ABCF_EF-3"/>
    <property type="match status" value="2"/>
</dbReference>
<organism evidence="6 7">
    <name type="scientific">Zhongshania aquimaris</name>
    <dbReference type="NCBI Taxonomy" id="2857107"/>
    <lineage>
        <taxon>Bacteria</taxon>
        <taxon>Pseudomonadati</taxon>
        <taxon>Pseudomonadota</taxon>
        <taxon>Gammaproteobacteria</taxon>
        <taxon>Cellvibrionales</taxon>
        <taxon>Spongiibacteraceae</taxon>
        <taxon>Zhongshania</taxon>
    </lineage>
</organism>
<dbReference type="PANTHER" id="PTHR19211">
    <property type="entry name" value="ATP-BINDING TRANSPORT PROTEIN-RELATED"/>
    <property type="match status" value="1"/>
</dbReference>
<keyword evidence="1" id="KW-0677">Repeat</keyword>
<dbReference type="InterPro" id="IPR050611">
    <property type="entry name" value="ABCF"/>
</dbReference>
<dbReference type="InterPro" id="IPR017871">
    <property type="entry name" value="ABC_transporter-like_CS"/>
</dbReference>
<evidence type="ECO:0000256" key="4">
    <source>
        <dbReference type="SAM" id="Coils"/>
    </source>
</evidence>
<keyword evidence="7" id="KW-1185">Reference proteome</keyword>
<comment type="caution">
    <text evidence="6">The sequence shown here is derived from an EMBL/GenBank/DDBJ whole genome shotgun (WGS) entry which is preliminary data.</text>
</comment>
<dbReference type="Pfam" id="PF00005">
    <property type="entry name" value="ABC_tran"/>
    <property type="match status" value="2"/>
</dbReference>
<evidence type="ECO:0000259" key="5">
    <source>
        <dbReference type="PROSITE" id="PS50893"/>
    </source>
</evidence>
<evidence type="ECO:0000313" key="6">
    <source>
        <dbReference type="EMBL" id="MBW2941288.1"/>
    </source>
</evidence>
<dbReference type="Proteomes" id="UP001166291">
    <property type="component" value="Unassembled WGS sequence"/>
</dbReference>
<feature type="coiled-coil region" evidence="4">
    <location>
        <begin position="560"/>
        <end position="629"/>
    </location>
</feature>
<proteinExistence type="predicted"/>
<name>A0ABS6VTC6_9GAMM</name>
<dbReference type="EMBL" id="JAHWDQ010000002">
    <property type="protein sequence ID" value="MBW2941288.1"/>
    <property type="molecule type" value="Genomic_DNA"/>
</dbReference>
<dbReference type="InterPro" id="IPR003593">
    <property type="entry name" value="AAA+_ATPase"/>
</dbReference>
<accession>A0ABS6VTC6</accession>
<dbReference type="GO" id="GO:0005524">
    <property type="term" value="F:ATP binding"/>
    <property type="evidence" value="ECO:0007669"/>
    <property type="project" value="UniProtKB-KW"/>
</dbReference>
<dbReference type="PANTHER" id="PTHR19211:SF14">
    <property type="entry name" value="ATP-BINDING CASSETTE SUB-FAMILY F MEMBER 1"/>
    <property type="match status" value="1"/>
</dbReference>
<keyword evidence="3 6" id="KW-0067">ATP-binding</keyword>